<feature type="domain" description="BPTI/Kunitz inhibitor" evidence="1">
    <location>
        <begin position="114"/>
        <end position="171"/>
    </location>
</feature>
<dbReference type="InterPro" id="IPR036880">
    <property type="entry name" value="Kunitz_BPTI_sf"/>
</dbReference>
<dbReference type="AlphaFoldDB" id="A0AAD5WET8"/>
<dbReference type="EMBL" id="JAHQIW010005934">
    <property type="protein sequence ID" value="KAJ1367507.1"/>
    <property type="molecule type" value="Genomic_DNA"/>
</dbReference>
<evidence type="ECO:0000313" key="3">
    <source>
        <dbReference type="Proteomes" id="UP001196413"/>
    </source>
</evidence>
<dbReference type="SUPFAM" id="SSF57362">
    <property type="entry name" value="BPTI-like"/>
    <property type="match status" value="1"/>
</dbReference>
<dbReference type="Pfam" id="PF00014">
    <property type="entry name" value="Kunitz_BPTI"/>
    <property type="match status" value="1"/>
</dbReference>
<sequence length="248" mass="28989">MLQYASEGRTNFALTNSFNETEIIPTRSTVSGGTFGTRTFQNTHHSFLVQNAYTRSPTPGIQHYRAEAEKTLYARVFEADLERQLANMKRRYENRQDLAYSKLVSHPATIASECLEPFDTNLTKSCGDGKKWASRYYFDRDLRVCRMYWHGGCFSSCRNDFTNEDSCRWKCMGQHTEPVSRACLDPFDWVYLEDCRHGEFSDRYYFNHERYGNCLGNSHNIYPTLELCQSICERRHVQRTPGAIKQRN</sequence>
<evidence type="ECO:0000313" key="2">
    <source>
        <dbReference type="EMBL" id="KAJ1367507.1"/>
    </source>
</evidence>
<reference evidence="2" key="1">
    <citation type="submission" date="2021-06" db="EMBL/GenBank/DDBJ databases">
        <title>Parelaphostrongylus tenuis whole genome reference sequence.</title>
        <authorList>
            <person name="Garwood T.J."/>
            <person name="Larsen P.A."/>
            <person name="Fountain-Jones N.M."/>
            <person name="Garbe J.R."/>
            <person name="Macchietto M.G."/>
            <person name="Kania S.A."/>
            <person name="Gerhold R.W."/>
            <person name="Richards J.E."/>
            <person name="Wolf T.M."/>
        </authorList>
    </citation>
    <scope>NUCLEOTIDE SEQUENCE</scope>
    <source>
        <strain evidence="2">MNPRO001-30</strain>
        <tissue evidence="2">Meninges</tissue>
    </source>
</reference>
<dbReference type="SMART" id="SM00131">
    <property type="entry name" value="KU"/>
    <property type="match status" value="2"/>
</dbReference>
<gene>
    <name evidence="2" type="primary">MEC-1_3</name>
    <name evidence="2" type="ORF">KIN20_028437</name>
</gene>
<keyword evidence="3" id="KW-1185">Reference proteome</keyword>
<evidence type="ECO:0000259" key="1">
    <source>
        <dbReference type="PROSITE" id="PS50279"/>
    </source>
</evidence>
<protein>
    <submittedName>
        <fullName evidence="2">EGF_CA</fullName>
    </submittedName>
</protein>
<organism evidence="2 3">
    <name type="scientific">Parelaphostrongylus tenuis</name>
    <name type="common">Meningeal worm</name>
    <dbReference type="NCBI Taxonomy" id="148309"/>
    <lineage>
        <taxon>Eukaryota</taxon>
        <taxon>Metazoa</taxon>
        <taxon>Ecdysozoa</taxon>
        <taxon>Nematoda</taxon>
        <taxon>Chromadorea</taxon>
        <taxon>Rhabditida</taxon>
        <taxon>Rhabditina</taxon>
        <taxon>Rhabditomorpha</taxon>
        <taxon>Strongyloidea</taxon>
        <taxon>Metastrongylidae</taxon>
        <taxon>Parelaphostrongylus</taxon>
    </lineage>
</organism>
<name>A0AAD5WET8_PARTN</name>
<comment type="caution">
    <text evidence="2">The sequence shown here is derived from an EMBL/GenBank/DDBJ whole genome shotgun (WGS) entry which is preliminary data.</text>
</comment>
<accession>A0AAD5WET8</accession>
<proteinExistence type="predicted"/>
<dbReference type="Proteomes" id="UP001196413">
    <property type="component" value="Unassembled WGS sequence"/>
</dbReference>
<dbReference type="InterPro" id="IPR002223">
    <property type="entry name" value="Kunitz_BPTI"/>
</dbReference>
<dbReference type="GO" id="GO:0004867">
    <property type="term" value="F:serine-type endopeptidase inhibitor activity"/>
    <property type="evidence" value="ECO:0007669"/>
    <property type="project" value="InterPro"/>
</dbReference>
<dbReference type="Gene3D" id="4.10.410.10">
    <property type="entry name" value="Pancreatic trypsin inhibitor Kunitz domain"/>
    <property type="match status" value="1"/>
</dbReference>
<dbReference type="PROSITE" id="PS50279">
    <property type="entry name" value="BPTI_KUNITZ_2"/>
    <property type="match status" value="1"/>
</dbReference>